<gene>
    <name evidence="2" type="ORF">LIER_25970</name>
</gene>
<dbReference type="AlphaFoldDB" id="A0AAV3R6R1"/>
<name>A0AAV3R6R1_LITER</name>
<comment type="caution">
    <text evidence="2">The sequence shown here is derived from an EMBL/GenBank/DDBJ whole genome shotgun (WGS) entry which is preliminary data.</text>
</comment>
<dbReference type="Proteomes" id="UP001454036">
    <property type="component" value="Unassembled WGS sequence"/>
</dbReference>
<feature type="compositionally biased region" description="Basic and acidic residues" evidence="1">
    <location>
        <begin position="250"/>
        <end position="266"/>
    </location>
</feature>
<evidence type="ECO:0000313" key="3">
    <source>
        <dbReference type="Proteomes" id="UP001454036"/>
    </source>
</evidence>
<dbReference type="EMBL" id="BAABME010007943">
    <property type="protein sequence ID" value="GAA0172072.1"/>
    <property type="molecule type" value="Genomic_DNA"/>
</dbReference>
<keyword evidence="3" id="KW-1185">Reference proteome</keyword>
<protein>
    <submittedName>
        <fullName evidence="2">Uncharacterized protein</fullName>
    </submittedName>
</protein>
<sequence length="312" mass="34399">MCNPCITSKRKTLPRHANVIADVALAWHLGDVADNCRPRGTATCRANPDRVRVESGRDGRTTVPLLIQPPHHHPQTPSRIFLITTPPPFYGGGITTPSRKSDGLLPTPFSHGGTTIRHYQSDGILPTPTDHLRRYNGAFSPQEPTLIALECFNSSDEWEIALLGQDLFHTDSTGSSDNSYGLSHDDSGMNHFYSKVSFNSVHNRDGSNQTEEIIEDLDPDPPTSETSTNCDDNDDGYWSSLDFLDMDVDKESEWSDGGGPKDEQFDQNKIFLDSSSSPDTKLRLISSSSSAEPHAISSLKRKKSETTVRTTL</sequence>
<feature type="compositionally biased region" description="Low complexity" evidence="1">
    <location>
        <begin position="285"/>
        <end position="298"/>
    </location>
</feature>
<accession>A0AAV3R6R1</accession>
<feature type="region of interest" description="Disordered" evidence="1">
    <location>
        <begin position="250"/>
        <end position="312"/>
    </location>
</feature>
<reference evidence="2 3" key="1">
    <citation type="submission" date="2024-01" db="EMBL/GenBank/DDBJ databases">
        <title>The complete chloroplast genome sequence of Lithospermum erythrorhizon: insights into the phylogenetic relationship among Boraginaceae species and the maternal lineages of purple gromwells.</title>
        <authorList>
            <person name="Okada T."/>
            <person name="Watanabe K."/>
        </authorList>
    </citation>
    <scope>NUCLEOTIDE SEQUENCE [LARGE SCALE GENOMIC DNA]</scope>
</reference>
<proteinExistence type="predicted"/>
<feature type="region of interest" description="Disordered" evidence="1">
    <location>
        <begin position="213"/>
        <end position="235"/>
    </location>
</feature>
<evidence type="ECO:0000313" key="2">
    <source>
        <dbReference type="EMBL" id="GAA0172072.1"/>
    </source>
</evidence>
<evidence type="ECO:0000256" key="1">
    <source>
        <dbReference type="SAM" id="MobiDB-lite"/>
    </source>
</evidence>
<organism evidence="2 3">
    <name type="scientific">Lithospermum erythrorhizon</name>
    <name type="common">Purple gromwell</name>
    <name type="synonym">Lithospermum officinale var. erythrorhizon</name>
    <dbReference type="NCBI Taxonomy" id="34254"/>
    <lineage>
        <taxon>Eukaryota</taxon>
        <taxon>Viridiplantae</taxon>
        <taxon>Streptophyta</taxon>
        <taxon>Embryophyta</taxon>
        <taxon>Tracheophyta</taxon>
        <taxon>Spermatophyta</taxon>
        <taxon>Magnoliopsida</taxon>
        <taxon>eudicotyledons</taxon>
        <taxon>Gunneridae</taxon>
        <taxon>Pentapetalae</taxon>
        <taxon>asterids</taxon>
        <taxon>lamiids</taxon>
        <taxon>Boraginales</taxon>
        <taxon>Boraginaceae</taxon>
        <taxon>Boraginoideae</taxon>
        <taxon>Lithospermeae</taxon>
        <taxon>Lithospermum</taxon>
    </lineage>
</organism>